<keyword evidence="6" id="KW-1185">Reference proteome</keyword>
<dbReference type="AlphaFoldDB" id="A0A3E1NNI7"/>
<dbReference type="PANTHER" id="PTHR39181">
    <property type="entry name" value="TYROSINE-PROTEIN PHOSPHATASE YWQE"/>
    <property type="match status" value="1"/>
</dbReference>
<organism evidence="5 6">
    <name type="scientific">Deminuibacter soli</name>
    <dbReference type="NCBI Taxonomy" id="2291815"/>
    <lineage>
        <taxon>Bacteria</taxon>
        <taxon>Pseudomonadati</taxon>
        <taxon>Bacteroidota</taxon>
        <taxon>Chitinophagia</taxon>
        <taxon>Chitinophagales</taxon>
        <taxon>Chitinophagaceae</taxon>
        <taxon>Deminuibacter</taxon>
    </lineage>
</organism>
<dbReference type="PANTHER" id="PTHR39181:SF1">
    <property type="entry name" value="TYROSINE-PROTEIN PHOSPHATASE YWQE"/>
    <property type="match status" value="1"/>
</dbReference>
<evidence type="ECO:0000256" key="2">
    <source>
        <dbReference type="ARBA" id="ARBA00013064"/>
    </source>
</evidence>
<reference evidence="5 6" key="1">
    <citation type="submission" date="2018-08" db="EMBL/GenBank/DDBJ databases">
        <title>Chitinophagaceae sp. K23C18032701, a novel bacterium isolated from forest soil.</title>
        <authorList>
            <person name="Wang C."/>
        </authorList>
    </citation>
    <scope>NUCLEOTIDE SEQUENCE [LARGE SCALE GENOMIC DNA]</scope>
    <source>
        <strain evidence="5 6">K23C18032701</strain>
    </source>
</reference>
<dbReference type="EC" id="3.1.3.48" evidence="2"/>
<sequence>MFKLFSSASRTSRNEVLPKDFSFLKTDIHSHLIPGIDDGSPDVAESIVLIKHMQRLGFSRIVTTPHIKWERYPNTRETITAGLQQLQAGMAAEQINFEVRAAAEYYLDDHFFSLLDKQEPLLTIDENKVLVEFSFYAEPFQPHDTFFRIQTAGYQPVLAHPERYGYFHERKEMYKTLKNAGAMLQLNLLALTGYYGKKAQQVSEWMLKEGLYDFCGTDMHHTKHAEGLKDLISSRQLQLLQQYPSFRNAGLGGTQ</sequence>
<dbReference type="Gene3D" id="3.20.20.140">
    <property type="entry name" value="Metal-dependent hydrolases"/>
    <property type="match status" value="1"/>
</dbReference>
<comment type="caution">
    <text evidence="5">The sequence shown here is derived from an EMBL/GenBank/DDBJ whole genome shotgun (WGS) entry which is preliminary data.</text>
</comment>
<proteinExistence type="inferred from homology"/>
<evidence type="ECO:0000256" key="4">
    <source>
        <dbReference type="ARBA" id="ARBA00051722"/>
    </source>
</evidence>
<comment type="similarity">
    <text evidence="1">Belongs to the metallo-dependent hydrolases superfamily. CpsB/CapC family.</text>
</comment>
<dbReference type="SUPFAM" id="SSF89550">
    <property type="entry name" value="PHP domain-like"/>
    <property type="match status" value="1"/>
</dbReference>
<comment type="catalytic activity">
    <reaction evidence="4">
        <text>O-phospho-L-tyrosyl-[protein] + H2O = L-tyrosyl-[protein] + phosphate</text>
        <dbReference type="Rhea" id="RHEA:10684"/>
        <dbReference type="Rhea" id="RHEA-COMP:10136"/>
        <dbReference type="Rhea" id="RHEA-COMP:20101"/>
        <dbReference type="ChEBI" id="CHEBI:15377"/>
        <dbReference type="ChEBI" id="CHEBI:43474"/>
        <dbReference type="ChEBI" id="CHEBI:46858"/>
        <dbReference type="ChEBI" id="CHEBI:61978"/>
        <dbReference type="EC" id="3.1.3.48"/>
    </reaction>
</comment>
<keyword evidence="3" id="KW-0378">Hydrolase</keyword>
<evidence type="ECO:0000256" key="3">
    <source>
        <dbReference type="ARBA" id="ARBA00022801"/>
    </source>
</evidence>
<evidence type="ECO:0000256" key="1">
    <source>
        <dbReference type="ARBA" id="ARBA00005750"/>
    </source>
</evidence>
<dbReference type="OrthoDB" id="9788539at2"/>
<gene>
    <name evidence="5" type="ORF">DXN05_00410</name>
</gene>
<dbReference type="InterPro" id="IPR016667">
    <property type="entry name" value="Caps_polysacc_synth_CpsB/CapC"/>
</dbReference>
<dbReference type="Pfam" id="PF19567">
    <property type="entry name" value="CpsB_CapC"/>
    <property type="match status" value="1"/>
</dbReference>
<protein>
    <recommendedName>
        <fullName evidence="2">protein-tyrosine-phosphatase</fullName>
        <ecNumber evidence="2">3.1.3.48</ecNumber>
    </recommendedName>
</protein>
<evidence type="ECO:0000313" key="6">
    <source>
        <dbReference type="Proteomes" id="UP000261284"/>
    </source>
</evidence>
<dbReference type="GO" id="GO:0004725">
    <property type="term" value="F:protein tyrosine phosphatase activity"/>
    <property type="evidence" value="ECO:0007669"/>
    <property type="project" value="UniProtKB-EC"/>
</dbReference>
<name>A0A3E1NNI7_9BACT</name>
<evidence type="ECO:0000313" key="5">
    <source>
        <dbReference type="EMBL" id="RFM29483.1"/>
    </source>
</evidence>
<dbReference type="EMBL" id="QTJU01000001">
    <property type="protein sequence ID" value="RFM29483.1"/>
    <property type="molecule type" value="Genomic_DNA"/>
</dbReference>
<dbReference type="Proteomes" id="UP000261284">
    <property type="component" value="Unassembled WGS sequence"/>
</dbReference>
<dbReference type="InterPro" id="IPR016195">
    <property type="entry name" value="Pol/histidinol_Pase-like"/>
</dbReference>
<dbReference type="RefSeq" id="WP_116845240.1">
    <property type="nucleotide sequence ID" value="NZ_QTJU01000001.1"/>
</dbReference>
<accession>A0A3E1NNI7</accession>
<dbReference type="GO" id="GO:0030145">
    <property type="term" value="F:manganese ion binding"/>
    <property type="evidence" value="ECO:0007669"/>
    <property type="project" value="InterPro"/>
</dbReference>